<dbReference type="GO" id="GO:0035597">
    <property type="term" value="F:tRNA-2-methylthio-N(6)-dimethylallyladenosine(37) synthase activity"/>
    <property type="evidence" value="ECO:0007669"/>
    <property type="project" value="UniProtKB-EC"/>
</dbReference>
<protein>
    <submittedName>
        <fullName evidence="2">tRNA-2-methylthio-N(6)-dimethylallyladenosine synthase</fullName>
        <ecNumber evidence="2">2.8.4.3</ecNumber>
    </submittedName>
</protein>
<reference evidence="2" key="1">
    <citation type="submission" date="2019-08" db="EMBL/GenBank/DDBJ databases">
        <authorList>
            <person name="Kucharzyk K."/>
            <person name="Murdoch R.W."/>
            <person name="Higgins S."/>
            <person name="Loffler F."/>
        </authorList>
    </citation>
    <scope>NUCLEOTIDE SEQUENCE</scope>
</reference>
<dbReference type="InterPro" id="IPR058240">
    <property type="entry name" value="rSAM_sf"/>
</dbReference>
<keyword evidence="2" id="KW-0808">Transferase</keyword>
<dbReference type="PANTHER" id="PTHR43020">
    <property type="entry name" value="CDK5 REGULATORY SUBUNIT-ASSOCIATED PROTEIN 1"/>
    <property type="match status" value="1"/>
</dbReference>
<feature type="domain" description="Radical SAM core" evidence="1">
    <location>
        <begin position="1"/>
        <end position="103"/>
    </location>
</feature>
<name>A0A645ASS4_9ZZZZ</name>
<dbReference type="PANTHER" id="PTHR43020:SF2">
    <property type="entry name" value="MITOCHONDRIAL TRNA METHYLTHIOTRANSFERASE CDK5RAP1"/>
    <property type="match status" value="1"/>
</dbReference>
<dbReference type="GO" id="GO:0005829">
    <property type="term" value="C:cytosol"/>
    <property type="evidence" value="ECO:0007669"/>
    <property type="project" value="TreeGrafter"/>
</dbReference>
<gene>
    <name evidence="2" type="primary">miaB_34</name>
    <name evidence="2" type="ORF">SDC9_102961</name>
</gene>
<dbReference type="AlphaFoldDB" id="A0A645ASS4"/>
<dbReference type="SUPFAM" id="SSF102114">
    <property type="entry name" value="Radical SAM enzymes"/>
    <property type="match status" value="1"/>
</dbReference>
<dbReference type="Gene3D" id="3.80.30.20">
    <property type="entry name" value="tm_1862 like domain"/>
    <property type="match status" value="1"/>
</dbReference>
<dbReference type="PROSITE" id="PS51918">
    <property type="entry name" value="RADICAL_SAM"/>
    <property type="match status" value="1"/>
</dbReference>
<dbReference type="InterPro" id="IPR023404">
    <property type="entry name" value="rSAM_horseshoe"/>
</dbReference>
<dbReference type="InterPro" id="IPR007197">
    <property type="entry name" value="rSAM"/>
</dbReference>
<evidence type="ECO:0000259" key="1">
    <source>
        <dbReference type="PROSITE" id="PS51918"/>
    </source>
</evidence>
<accession>A0A645ASS4</accession>
<dbReference type="GO" id="GO:0051539">
    <property type="term" value="F:4 iron, 4 sulfur cluster binding"/>
    <property type="evidence" value="ECO:0007669"/>
    <property type="project" value="TreeGrafter"/>
</dbReference>
<sequence>MLESMRRGYDKARILEAFALIRSFYTNAAISADIICGFPGETDGDFHDTYEVCEKGQLLNAHIFPYSPRRNTAAAAMDGQIPAEIKKARCDELAALHSETRKRFVNSQTGENARMLIEKLSEGKSFGHTENYIYVSLPRQNRDTVGEIREFIFDPDYVINPAIK</sequence>
<comment type="caution">
    <text evidence="2">The sequence shown here is derived from an EMBL/GenBank/DDBJ whole genome shotgun (WGS) entry which is preliminary data.</text>
</comment>
<organism evidence="2">
    <name type="scientific">bioreactor metagenome</name>
    <dbReference type="NCBI Taxonomy" id="1076179"/>
    <lineage>
        <taxon>unclassified sequences</taxon>
        <taxon>metagenomes</taxon>
        <taxon>ecological metagenomes</taxon>
    </lineage>
</organism>
<dbReference type="EC" id="2.8.4.3" evidence="2"/>
<proteinExistence type="predicted"/>
<dbReference type="EMBL" id="VSSQ01015618">
    <property type="protein sequence ID" value="MPM56160.1"/>
    <property type="molecule type" value="Genomic_DNA"/>
</dbReference>
<evidence type="ECO:0000313" key="2">
    <source>
        <dbReference type="EMBL" id="MPM56160.1"/>
    </source>
</evidence>